<geneLocation type="plasmid" evidence="3 4">
    <name>unnamed2</name>
</geneLocation>
<dbReference type="Gene3D" id="3.20.20.140">
    <property type="entry name" value="Metal-dependent hydrolases"/>
    <property type="match status" value="1"/>
</dbReference>
<evidence type="ECO:0000313" key="4">
    <source>
        <dbReference type="Proteomes" id="UP000249605"/>
    </source>
</evidence>
<dbReference type="InterPro" id="IPR011059">
    <property type="entry name" value="Metal-dep_hydrolase_composite"/>
</dbReference>
<dbReference type="PANTHER" id="PTHR43794:SF5">
    <property type="entry name" value="CHLOROHYDROLASE FAMILY PROTEIN"/>
    <property type="match status" value="1"/>
</dbReference>
<organism evidence="3 4">
    <name type="scientific">Azospirillum ramasamyi</name>
    <dbReference type="NCBI Taxonomy" id="682998"/>
    <lineage>
        <taxon>Bacteria</taxon>
        <taxon>Pseudomonadati</taxon>
        <taxon>Pseudomonadota</taxon>
        <taxon>Alphaproteobacteria</taxon>
        <taxon>Rhodospirillales</taxon>
        <taxon>Azospirillaceae</taxon>
        <taxon>Azospirillum</taxon>
    </lineage>
</organism>
<dbReference type="InterPro" id="IPR006680">
    <property type="entry name" value="Amidohydro-rel"/>
</dbReference>
<dbReference type="AlphaFoldDB" id="A0A2U9SD02"/>
<dbReference type="Proteomes" id="UP000249605">
    <property type="component" value="Plasmid unnamed2"/>
</dbReference>
<feature type="domain" description="Amidohydrolase-related" evidence="2">
    <location>
        <begin position="58"/>
        <end position="438"/>
    </location>
</feature>
<accession>A0A2U9SD02</accession>
<dbReference type="GO" id="GO:0016810">
    <property type="term" value="F:hydrolase activity, acting on carbon-nitrogen (but not peptide) bonds"/>
    <property type="evidence" value="ECO:0007669"/>
    <property type="project" value="InterPro"/>
</dbReference>
<dbReference type="Pfam" id="PF01979">
    <property type="entry name" value="Amidohydro_1"/>
    <property type="match status" value="1"/>
</dbReference>
<dbReference type="SUPFAM" id="SSF51338">
    <property type="entry name" value="Composite domain of metallo-dependent hydrolases"/>
    <property type="match status" value="1"/>
</dbReference>
<dbReference type="InterPro" id="IPR032466">
    <property type="entry name" value="Metal_Hydrolase"/>
</dbReference>
<keyword evidence="4" id="KW-1185">Reference proteome</keyword>
<dbReference type="EMBL" id="CP029832">
    <property type="protein sequence ID" value="AWU96901.1"/>
    <property type="molecule type" value="Genomic_DNA"/>
</dbReference>
<dbReference type="PANTHER" id="PTHR43794">
    <property type="entry name" value="AMINOHYDROLASE SSNA-RELATED"/>
    <property type="match status" value="1"/>
</dbReference>
<gene>
    <name evidence="3" type="ORF">DM194_21805</name>
</gene>
<name>A0A2U9SD02_9PROT</name>
<dbReference type="SUPFAM" id="SSF51556">
    <property type="entry name" value="Metallo-dependent hydrolases"/>
    <property type="match status" value="1"/>
</dbReference>
<evidence type="ECO:0000313" key="3">
    <source>
        <dbReference type="EMBL" id="AWU96901.1"/>
    </source>
</evidence>
<proteinExistence type="inferred from homology"/>
<reference evidence="3 4" key="1">
    <citation type="submission" date="2018-06" db="EMBL/GenBank/DDBJ databases">
        <title>Complete genome sequencing of Azospirillum sp. M2T2B2.</title>
        <authorList>
            <person name="Heo J."/>
            <person name="Kim S.-J."/>
            <person name="Kwon S.-W."/>
            <person name="Anandham R."/>
        </authorList>
    </citation>
    <scope>NUCLEOTIDE SEQUENCE [LARGE SCALE GENOMIC DNA]</scope>
    <source>
        <strain evidence="3 4">M2T2B2</strain>
        <plasmid evidence="3 4">unnamed2</plasmid>
    </source>
</reference>
<dbReference type="KEGG" id="azm:DM194_21805"/>
<dbReference type="OrthoDB" id="9796020at2"/>
<keyword evidence="3" id="KW-0614">Plasmid</keyword>
<evidence type="ECO:0000256" key="1">
    <source>
        <dbReference type="ARBA" id="ARBA00006745"/>
    </source>
</evidence>
<comment type="similarity">
    <text evidence="1">Belongs to the metallo-dependent hydrolases superfamily. ATZ/TRZ family.</text>
</comment>
<protein>
    <recommendedName>
        <fullName evidence="2">Amidohydrolase-related domain-containing protein</fullName>
    </recommendedName>
</protein>
<sequence length="492" mass="52337">MRFPMTIRSIACAALLDGPDYTTRGPGRLTLRDGRIAALDRADQAPGGAEEAAEPLFALPALVNAHDHGRPIRSSSFGAAGKPLEVWLNYLALMPAVDPYLAAAASLGRSALGGAGAVMVHYTRAQGLSPLPEEAAEVARAARDIGLRIAFAVALKDRNPLVYGPSEELLALLPEDARREFARRTAAAPLSPADQIRLVEEVAAAAEGEMVNVQFGPTGVQWCSPELLQAVADASARSGRRIHMHCLETRYQREWADRRFPDGLFPYLKRIGLLSPRLTLAHCTWIRPEEMDILAETGVTVTVNTASNLGLRSGIAPLAEMVSRGCRVALGLDGLAFNEDDDALGEMRLANALHRGWGFDVAVSEEEMLRIALVNGRAAVTGREEGGIIAPGQPADLLLLDAGALDSDRLLDGLCPRDLLFARAGAGHIAELVVAGRSVVQRGRLTGIDHAAVQSELLARLRAGMGGSAALQAALPALEDAMRHYYTAAPCC</sequence>
<evidence type="ECO:0000259" key="2">
    <source>
        <dbReference type="Pfam" id="PF01979"/>
    </source>
</evidence>
<dbReference type="InterPro" id="IPR050287">
    <property type="entry name" value="MTA/SAH_deaminase"/>
</dbReference>